<accession>A0A9D9ELD6</accession>
<name>A0A9D9ELD6_9BACT</name>
<reference evidence="1" key="2">
    <citation type="journal article" date="2021" name="PeerJ">
        <title>Extensive microbial diversity within the chicken gut microbiome revealed by metagenomics and culture.</title>
        <authorList>
            <person name="Gilroy R."/>
            <person name="Ravi A."/>
            <person name="Getino M."/>
            <person name="Pursley I."/>
            <person name="Horton D.L."/>
            <person name="Alikhan N.F."/>
            <person name="Baker D."/>
            <person name="Gharbi K."/>
            <person name="Hall N."/>
            <person name="Watson M."/>
            <person name="Adriaenssens E.M."/>
            <person name="Foster-Nyarko E."/>
            <person name="Jarju S."/>
            <person name="Secka A."/>
            <person name="Antonio M."/>
            <person name="Oren A."/>
            <person name="Chaudhuri R.R."/>
            <person name="La Ragione R."/>
            <person name="Hildebrand F."/>
            <person name="Pallen M.J."/>
        </authorList>
    </citation>
    <scope>NUCLEOTIDE SEQUENCE</scope>
    <source>
        <strain evidence="1">20514</strain>
    </source>
</reference>
<dbReference type="EMBL" id="JADIMQ010000117">
    <property type="protein sequence ID" value="MBO8449257.1"/>
    <property type="molecule type" value="Genomic_DNA"/>
</dbReference>
<reference evidence="1" key="1">
    <citation type="submission" date="2020-10" db="EMBL/GenBank/DDBJ databases">
        <authorList>
            <person name="Gilroy R."/>
        </authorList>
    </citation>
    <scope>NUCLEOTIDE SEQUENCE</scope>
    <source>
        <strain evidence="1">20514</strain>
    </source>
</reference>
<comment type="caution">
    <text evidence="1">The sequence shown here is derived from an EMBL/GenBank/DDBJ whole genome shotgun (WGS) entry which is preliminary data.</text>
</comment>
<gene>
    <name evidence="1" type="ORF">IAC29_08310</name>
</gene>
<protein>
    <submittedName>
        <fullName evidence="1">Uncharacterized protein</fullName>
    </submittedName>
</protein>
<sequence length="360" mass="40032">MPPGIAAVVESGPSGVSQASRAAGDEYLHNDFILDRSVIRVANTVNYSAPDFTDGSGSYYEYVYTKEGVAWDDNEPNFYPLLEGSSYGDADRVDEDGGFDWNAIVPTSSAFVFEAACYPMKYRHFDAVATDQSTQENFWSADLLLAHTRKTLSERYDLLKLRFWHVFSMIRMELRLPVAEADEDSGFPGDDWDGNGTSTVAGVTLNDVYVTYSTSYTESIENYGCHTVAGTSAGGRQNITMYRLPGKDEVVVENGRTYQTCMYAAIVPVQQIRTQENLLTLSINTITGFEDGDMGRWKVEEKSYVFRPEDSNIDMMQGSITVLRLTADSETLEPVLVGAEVMPWNESYTEIDLTPVSSEP</sequence>
<evidence type="ECO:0000313" key="1">
    <source>
        <dbReference type="EMBL" id="MBO8449257.1"/>
    </source>
</evidence>
<dbReference type="AlphaFoldDB" id="A0A9D9ELD6"/>
<organism evidence="1 2">
    <name type="scientific">Candidatus Cryptobacteroides merdigallinarum</name>
    <dbReference type="NCBI Taxonomy" id="2840770"/>
    <lineage>
        <taxon>Bacteria</taxon>
        <taxon>Pseudomonadati</taxon>
        <taxon>Bacteroidota</taxon>
        <taxon>Bacteroidia</taxon>
        <taxon>Bacteroidales</taxon>
        <taxon>Candidatus Cryptobacteroides</taxon>
    </lineage>
</organism>
<evidence type="ECO:0000313" key="2">
    <source>
        <dbReference type="Proteomes" id="UP000810252"/>
    </source>
</evidence>
<proteinExistence type="predicted"/>
<dbReference type="Proteomes" id="UP000810252">
    <property type="component" value="Unassembled WGS sequence"/>
</dbReference>